<dbReference type="Gene3D" id="3.40.50.1580">
    <property type="entry name" value="Nucleoside phosphorylase domain"/>
    <property type="match status" value="1"/>
</dbReference>
<dbReference type="PRINTS" id="PR00320">
    <property type="entry name" value="GPROTEINBRPT"/>
</dbReference>
<dbReference type="Proteomes" id="UP001610563">
    <property type="component" value="Unassembled WGS sequence"/>
</dbReference>
<evidence type="ECO:0000256" key="2">
    <source>
        <dbReference type="ARBA" id="ARBA00022574"/>
    </source>
</evidence>
<evidence type="ECO:0000313" key="13">
    <source>
        <dbReference type="Proteomes" id="UP001610563"/>
    </source>
</evidence>
<comment type="function">
    <text evidence="6">Involved in mitochondrial fission. Acts as an adapter protein required to form mitochondrial fission complexes. Formation of these complexes is required to promote constriction and fission of the mitochondrial compartment at a late step in mitochondrial division.</text>
</comment>
<feature type="repeat" description="WD" evidence="7">
    <location>
        <begin position="1019"/>
        <end position="1060"/>
    </location>
</feature>
<dbReference type="InterPro" id="IPR035994">
    <property type="entry name" value="Nucleoside_phosphorylase_sf"/>
</dbReference>
<dbReference type="InterPro" id="IPR015943">
    <property type="entry name" value="WD40/YVTN_repeat-like_dom_sf"/>
</dbReference>
<accession>A0ABR4FGU1</accession>
<dbReference type="SMART" id="SM00320">
    <property type="entry name" value="WD40"/>
    <property type="match status" value="6"/>
</dbReference>
<evidence type="ECO:0000256" key="5">
    <source>
        <dbReference type="ARBA" id="ARBA00039789"/>
    </source>
</evidence>
<feature type="compositionally biased region" description="Polar residues" evidence="8">
    <location>
        <begin position="43"/>
        <end position="71"/>
    </location>
</feature>
<dbReference type="InterPro" id="IPR036322">
    <property type="entry name" value="WD40_repeat_dom_sf"/>
</dbReference>
<dbReference type="Gene3D" id="3.40.50.300">
    <property type="entry name" value="P-loop containing nucleotide triphosphate hydrolases"/>
    <property type="match status" value="1"/>
</dbReference>
<feature type="region of interest" description="Disordered" evidence="8">
    <location>
        <begin position="43"/>
        <end position="85"/>
    </location>
</feature>
<dbReference type="SUPFAM" id="SSF50978">
    <property type="entry name" value="WD40 repeat-like"/>
    <property type="match status" value="1"/>
</dbReference>
<evidence type="ECO:0000256" key="8">
    <source>
        <dbReference type="SAM" id="MobiDB-lite"/>
    </source>
</evidence>
<feature type="chain" id="PRO_5045910097" description="Mitochondrial division protein 1" evidence="9">
    <location>
        <begin position="23"/>
        <end position="1256"/>
    </location>
</feature>
<gene>
    <name evidence="12" type="ORF">BJX66DRAFT_351159</name>
</gene>
<keyword evidence="9" id="KW-0732">Signal</keyword>
<dbReference type="InterPro" id="IPR027417">
    <property type="entry name" value="P-loop_NTPase"/>
</dbReference>
<protein>
    <recommendedName>
        <fullName evidence="5">Mitochondrial division protein 1</fullName>
    </recommendedName>
</protein>
<dbReference type="PANTHER" id="PTHR22847:SF637">
    <property type="entry name" value="WD REPEAT DOMAIN 5B"/>
    <property type="match status" value="1"/>
</dbReference>
<evidence type="ECO:0000256" key="4">
    <source>
        <dbReference type="ARBA" id="ARBA00038415"/>
    </source>
</evidence>
<feature type="repeat" description="WD" evidence="7">
    <location>
        <begin position="1135"/>
        <end position="1176"/>
    </location>
</feature>
<dbReference type="InterPro" id="IPR019775">
    <property type="entry name" value="WD40_repeat_CS"/>
</dbReference>
<dbReference type="PROSITE" id="PS00678">
    <property type="entry name" value="WD_REPEATS_1"/>
    <property type="match status" value="5"/>
</dbReference>
<comment type="similarity">
    <text evidence="4">Belongs to the WD repeat MDV1/CAF4 family.</text>
</comment>
<comment type="subcellular location">
    <subcellularLocation>
        <location evidence="1">Mitochondrion outer membrane</location>
        <topology evidence="1">Peripheral membrane protein</topology>
        <orientation evidence="1">Cytoplasmic side</orientation>
    </subcellularLocation>
</comment>
<organism evidence="12 13">
    <name type="scientific">Aspergillus keveii</name>
    <dbReference type="NCBI Taxonomy" id="714993"/>
    <lineage>
        <taxon>Eukaryota</taxon>
        <taxon>Fungi</taxon>
        <taxon>Dikarya</taxon>
        <taxon>Ascomycota</taxon>
        <taxon>Pezizomycotina</taxon>
        <taxon>Eurotiomycetes</taxon>
        <taxon>Eurotiomycetidae</taxon>
        <taxon>Eurotiales</taxon>
        <taxon>Aspergillaceae</taxon>
        <taxon>Aspergillus</taxon>
        <taxon>Aspergillus subgen. Nidulantes</taxon>
    </lineage>
</organism>
<feature type="domain" description="Nucleoside phosphorylase" evidence="10">
    <location>
        <begin position="94"/>
        <end position="377"/>
    </location>
</feature>
<feature type="repeat" description="WD" evidence="7">
    <location>
        <begin position="1100"/>
        <end position="1134"/>
    </location>
</feature>
<reference evidence="12 13" key="1">
    <citation type="submission" date="2024-07" db="EMBL/GenBank/DDBJ databases">
        <title>Section-level genome sequencing and comparative genomics of Aspergillus sections Usti and Cavernicolus.</title>
        <authorList>
            <consortium name="Lawrence Berkeley National Laboratory"/>
            <person name="Nybo J.L."/>
            <person name="Vesth T.C."/>
            <person name="Theobald S."/>
            <person name="Frisvad J.C."/>
            <person name="Larsen T.O."/>
            <person name="Kjaerboelling I."/>
            <person name="Rothschild-Mancinelli K."/>
            <person name="Lyhne E.K."/>
            <person name="Kogle M.E."/>
            <person name="Barry K."/>
            <person name="Clum A."/>
            <person name="Na H."/>
            <person name="Ledsgaard L."/>
            <person name="Lin J."/>
            <person name="Lipzen A."/>
            <person name="Kuo A."/>
            <person name="Riley R."/>
            <person name="Mondo S."/>
            <person name="Labutti K."/>
            <person name="Haridas S."/>
            <person name="Pangalinan J."/>
            <person name="Salamov A.A."/>
            <person name="Simmons B.A."/>
            <person name="Magnuson J.K."/>
            <person name="Chen J."/>
            <person name="Drula E."/>
            <person name="Henrissat B."/>
            <person name="Wiebenga A."/>
            <person name="Lubbers R.J."/>
            <person name="Gomes A.C."/>
            <person name="Makela M.R."/>
            <person name="Stajich J."/>
            <person name="Grigoriev I.V."/>
            <person name="Mortensen U.H."/>
            <person name="De Vries R.P."/>
            <person name="Baker S.E."/>
            <person name="Andersen M.R."/>
        </authorList>
    </citation>
    <scope>NUCLEOTIDE SEQUENCE [LARGE SCALE GENOMIC DNA]</scope>
    <source>
        <strain evidence="12 13">CBS 209.92</strain>
    </source>
</reference>
<feature type="repeat" description="WD" evidence="7">
    <location>
        <begin position="1061"/>
        <end position="1102"/>
    </location>
</feature>
<proteinExistence type="inferred from homology"/>
<dbReference type="Pfam" id="PF01048">
    <property type="entry name" value="PNP_UDP_1"/>
    <property type="match status" value="1"/>
</dbReference>
<dbReference type="SUPFAM" id="SSF53167">
    <property type="entry name" value="Purine and uridine phosphorylases"/>
    <property type="match status" value="1"/>
</dbReference>
<dbReference type="Gene3D" id="2.130.10.10">
    <property type="entry name" value="YVTN repeat-like/Quinoprotein amine dehydrogenase"/>
    <property type="match status" value="3"/>
</dbReference>
<dbReference type="EMBL" id="JBFTWV010000424">
    <property type="protein sequence ID" value="KAL2782465.1"/>
    <property type="molecule type" value="Genomic_DNA"/>
</dbReference>
<dbReference type="PROSITE" id="PS50082">
    <property type="entry name" value="WD_REPEATS_2"/>
    <property type="match status" value="5"/>
</dbReference>
<dbReference type="InterPro" id="IPR020472">
    <property type="entry name" value="WD40_PAC1"/>
</dbReference>
<dbReference type="CDD" id="cd00200">
    <property type="entry name" value="WD40"/>
    <property type="match status" value="1"/>
</dbReference>
<keyword evidence="2 7" id="KW-0853">WD repeat</keyword>
<evidence type="ECO:0000256" key="7">
    <source>
        <dbReference type="PROSITE-ProRule" id="PRU00221"/>
    </source>
</evidence>
<evidence type="ECO:0000256" key="1">
    <source>
        <dbReference type="ARBA" id="ARBA00004570"/>
    </source>
</evidence>
<dbReference type="PROSITE" id="PS50294">
    <property type="entry name" value="WD_REPEATS_REGION"/>
    <property type="match status" value="5"/>
</dbReference>
<feature type="repeat" description="WD" evidence="7">
    <location>
        <begin position="1177"/>
        <end position="1218"/>
    </location>
</feature>
<dbReference type="Pfam" id="PF24883">
    <property type="entry name" value="NPHP3_N"/>
    <property type="match status" value="1"/>
</dbReference>
<comment type="caution">
    <text evidence="12">The sequence shown here is derived from an EMBL/GenBank/DDBJ whole genome shotgun (WGS) entry which is preliminary data.</text>
</comment>
<evidence type="ECO:0000256" key="3">
    <source>
        <dbReference type="ARBA" id="ARBA00022737"/>
    </source>
</evidence>
<keyword evidence="3" id="KW-0677">Repeat</keyword>
<dbReference type="InterPro" id="IPR056884">
    <property type="entry name" value="NPHP3-like_N"/>
</dbReference>
<evidence type="ECO:0000256" key="6">
    <source>
        <dbReference type="ARBA" id="ARBA00043913"/>
    </source>
</evidence>
<dbReference type="PANTHER" id="PTHR22847">
    <property type="entry name" value="WD40 REPEAT PROTEIN"/>
    <property type="match status" value="1"/>
</dbReference>
<feature type="domain" description="Nephrocystin 3-like N-terminal" evidence="11">
    <location>
        <begin position="469"/>
        <end position="629"/>
    </location>
</feature>
<evidence type="ECO:0000256" key="9">
    <source>
        <dbReference type="SAM" id="SignalP"/>
    </source>
</evidence>
<feature type="signal peptide" evidence="9">
    <location>
        <begin position="1"/>
        <end position="22"/>
    </location>
</feature>
<dbReference type="InterPro" id="IPR001680">
    <property type="entry name" value="WD40_rpt"/>
</dbReference>
<evidence type="ECO:0000259" key="11">
    <source>
        <dbReference type="Pfam" id="PF24883"/>
    </source>
</evidence>
<keyword evidence="13" id="KW-1185">Reference proteome</keyword>
<dbReference type="Pfam" id="PF00400">
    <property type="entry name" value="WD40"/>
    <property type="match status" value="6"/>
</dbReference>
<dbReference type="InterPro" id="IPR000845">
    <property type="entry name" value="Nucleoside_phosphorylase_d"/>
</dbReference>
<dbReference type="SUPFAM" id="SSF52540">
    <property type="entry name" value="P-loop containing nucleoside triphosphate hydrolases"/>
    <property type="match status" value="1"/>
</dbReference>
<sequence>MFLLFVLFVFVLSLAYLRYSGARTLPARVDENVARNALPFEGKSSSFVSPASQSKKPENDTPTSSSQSPSRENMAEEEDSDHEKRMEIPAESITIAIFCALPFEVVAVKHTLDEEYSCRLQRVGPKQYTYSFGRIDSHNIVIARPPDMGTVNAAHCAATVSQQFPNVRFAVMAGIGAGLPSPKHDIRLGDLVVSNPRDGFPGVVQYDFVKRERGKDTLKGCLNKPPRILISADGSLQEDEIMERHPLRRALRKITNFSRFKRPVTEDILFDESFHHIKKGSSCSQCEASSAKMVVHHPQRPDNDPTVHRGLLLSGNGVIKSPQIRSHLQRDFPDALCLEMEAAGIMDELPCLVVRGICDYADTHKNDDWHYYAAAVAAAYCKALLRKVDAQEVQEVTTMKELVDGVKGLAEGINKIQDTQRATQNVVKNIDRKMLKESLHAVEEASFESYRAEDEGECLQGTRTELLAEIARWGASRSSPCIFCLEGMAGTGKSTISRTAAAEFRRQGILAASFFFKRGAGDQGNARRLFSTIAWQLASKIPSFAGRVQQAVDREPDISTKIIEKQFEQLLLQPLRLLGLSEHGKPCYVIIIDALDECEGEGDVETILRLLPTVVEVQSISLRFFLTSRPEHAALHGFRRLQGKDRQYLILHTIPEPIITRDISLFLEHRFAKLRENRPSLPEGWPGKDRQQTLVAIAIPLFIFAATVCRFLEDPHWPPEERLVEFLADPATRSASEMKRTYLPILNQLLKGQNEADSNKLKQEFREILGVIVLLARPLSANSLTTLLDKRKSTIKARVESFRSVLSVTEDDDIPVTTLHSSFRDFLFDPECKFRIYESEMHGNIASHCFRIMNTLRENICNLPSYGTQRAQIPNSVIKEHLPEELRYSCRYWAHHLHQSEANTLQTEALSFLKCHFLHWLETMSLIGLISEAVSAINALHSKYEASLDGESSEFLYDAKRFILANIYITNLAPLQVYCSALVFAPTYSTIRGMFKARQRWIKSLPQVEKSWSAELQTLEGHPNSVCSVAFSADGLTVASGSADCMIKLWDAKTGSEVRTLQGHQKWVNSVAFSADSLTVASGSADCTIKLWDAKTGLEVISVAFSADGLMVASGSWDRTIKLWDAKTGLEVRTLQGHQNWVNSVAFSADGLMVASGSADCTIKLWDAKTGLEVHTLQGHQKWVNSVAFSADGLIVASGSQDRTIKLWDAKTGLEERTLQGHQNWVNSVAFSADGLMLFWYTSKFFLSLNMKTFEI</sequence>
<name>A0ABR4FGU1_9EURO</name>
<evidence type="ECO:0000313" key="12">
    <source>
        <dbReference type="EMBL" id="KAL2782465.1"/>
    </source>
</evidence>
<evidence type="ECO:0000259" key="10">
    <source>
        <dbReference type="Pfam" id="PF01048"/>
    </source>
</evidence>